<sequence length="403" mass="45672">MEICMDFLSCLDHDTSMKILMCLEDPSDLVRASSVSRSWRDFVIANGLCKQLCLTMFPHLLRVDCVIEPSCVKEKASEVGCSKFVEWETLKREHEAYAFLAQGCLSFPFEECIKDAISASSTDNYPEESIRNTLQPGNRYWSSKGQRKAAVPETLVYKLVADICVITEINIQPFQAYFQYGSPIYSAESVRFRLGHPKCPMDDTLGEPLDDSADDKFIWTYSSTEFPMAQVQHSIFRHSRWICLSHFCRKFWRSEIDMDCGVCMSICMLSYSQTFYDQILYRNPNLSKPLPEQESCLQNFKLPEPVVCIGGILQIELLRRVQRQEMDGLFYICVAYVQVKGRPLSSAFGVEMLGPSGKFVLKAKSSAPPSLPEDASYHDVHLHGLVDSEQTVNLLGGRSTNGI</sequence>
<dbReference type="SMART" id="SM00256">
    <property type="entry name" value="FBOX"/>
    <property type="match status" value="1"/>
</dbReference>
<reference evidence="3" key="1">
    <citation type="journal article" date="2019" name="Gigascience">
        <title>De novo genome assembly of the endangered Acer yangbiense, a plant species with extremely small populations endemic to Yunnan Province, China.</title>
        <authorList>
            <person name="Yang J."/>
            <person name="Wariss H.M."/>
            <person name="Tao L."/>
            <person name="Zhang R."/>
            <person name="Yun Q."/>
            <person name="Hollingsworth P."/>
            <person name="Dao Z."/>
            <person name="Luo G."/>
            <person name="Guo H."/>
            <person name="Ma Y."/>
            <person name="Sun W."/>
        </authorList>
    </citation>
    <scope>NUCLEOTIDE SEQUENCE [LARGE SCALE GENOMIC DNA]</scope>
    <source>
        <strain evidence="3">cv. br00</strain>
    </source>
</reference>
<dbReference type="SUPFAM" id="SSF81383">
    <property type="entry name" value="F-box domain"/>
    <property type="match status" value="1"/>
</dbReference>
<evidence type="ECO:0000313" key="3">
    <source>
        <dbReference type="Proteomes" id="UP000326939"/>
    </source>
</evidence>
<dbReference type="Proteomes" id="UP000326939">
    <property type="component" value="Chromosome 14"/>
</dbReference>
<organism evidence="2 3">
    <name type="scientific">Salix brachista</name>
    <dbReference type="NCBI Taxonomy" id="2182728"/>
    <lineage>
        <taxon>Eukaryota</taxon>
        <taxon>Viridiplantae</taxon>
        <taxon>Streptophyta</taxon>
        <taxon>Embryophyta</taxon>
        <taxon>Tracheophyta</taxon>
        <taxon>Spermatophyta</taxon>
        <taxon>Magnoliopsida</taxon>
        <taxon>eudicotyledons</taxon>
        <taxon>Gunneridae</taxon>
        <taxon>Pentapetalae</taxon>
        <taxon>rosids</taxon>
        <taxon>fabids</taxon>
        <taxon>Malpighiales</taxon>
        <taxon>Salicaceae</taxon>
        <taxon>Saliceae</taxon>
        <taxon>Salix</taxon>
    </lineage>
</organism>
<keyword evidence="3" id="KW-1185">Reference proteome</keyword>
<dbReference type="PANTHER" id="PTHR39741:SF14">
    <property type="entry name" value="F-BOX DOMAIN-CONTAINING PROTEIN"/>
    <property type="match status" value="1"/>
</dbReference>
<comment type="caution">
    <text evidence="2">The sequence shown here is derived from an EMBL/GenBank/DDBJ whole genome shotgun (WGS) entry which is preliminary data.</text>
</comment>
<dbReference type="PANTHER" id="PTHR39741">
    <property type="entry name" value="F-BOX DOMAIN CONTAINING PROTEIN, EXPRESSED"/>
    <property type="match status" value="1"/>
</dbReference>
<dbReference type="InterPro" id="IPR001810">
    <property type="entry name" value="F-box_dom"/>
</dbReference>
<feature type="domain" description="F-box" evidence="1">
    <location>
        <begin position="11"/>
        <end position="52"/>
    </location>
</feature>
<accession>A0A5N5K7Z9</accession>
<evidence type="ECO:0000313" key="2">
    <source>
        <dbReference type="EMBL" id="KAB5527046.1"/>
    </source>
</evidence>
<name>A0A5N5K7Z9_9ROSI</name>
<dbReference type="Gene3D" id="1.20.1280.50">
    <property type="match status" value="1"/>
</dbReference>
<dbReference type="Pfam" id="PF12937">
    <property type="entry name" value="F-box-like"/>
    <property type="match status" value="1"/>
</dbReference>
<dbReference type="EMBL" id="VDCV01000014">
    <property type="protein sequence ID" value="KAB5527046.1"/>
    <property type="molecule type" value="Genomic_DNA"/>
</dbReference>
<gene>
    <name evidence="2" type="ORF">DKX38_020893</name>
</gene>
<dbReference type="InterPro" id="IPR036047">
    <property type="entry name" value="F-box-like_dom_sf"/>
</dbReference>
<evidence type="ECO:0000259" key="1">
    <source>
        <dbReference type="SMART" id="SM00256"/>
    </source>
</evidence>
<dbReference type="AlphaFoldDB" id="A0A5N5K7Z9"/>
<dbReference type="InterPro" id="IPR055336">
    <property type="entry name" value="At4g00755-like"/>
</dbReference>
<proteinExistence type="predicted"/>
<protein>
    <recommendedName>
        <fullName evidence="1">F-box domain-containing protein</fullName>
    </recommendedName>
</protein>